<dbReference type="Proteomes" id="UP000574390">
    <property type="component" value="Unassembled WGS sequence"/>
</dbReference>
<keyword evidence="1" id="KW-0234">DNA repair</keyword>
<dbReference type="GO" id="GO:0006310">
    <property type="term" value="P:DNA recombination"/>
    <property type="evidence" value="ECO:0007669"/>
    <property type="project" value="UniProtKB-KW"/>
</dbReference>
<comment type="cofactor">
    <cofactor evidence="1">
        <name>Mg(2+)</name>
        <dbReference type="ChEBI" id="CHEBI:18420"/>
    </cofactor>
</comment>
<dbReference type="GO" id="GO:0005524">
    <property type="term" value="F:ATP binding"/>
    <property type="evidence" value="ECO:0007669"/>
    <property type="project" value="UniProtKB-KW"/>
</dbReference>
<dbReference type="EC" id="5.6.2.3" evidence="1"/>
<keyword evidence="1" id="KW-0378">Hydrolase</keyword>
<comment type="similarity">
    <text evidence="1">Belongs to the helicase family.</text>
</comment>
<dbReference type="InterPro" id="IPR051055">
    <property type="entry name" value="PIF1_helicase"/>
</dbReference>
<dbReference type="PANTHER" id="PTHR47642">
    <property type="entry name" value="ATP-DEPENDENT DNA HELICASE"/>
    <property type="match status" value="1"/>
</dbReference>
<protein>
    <recommendedName>
        <fullName evidence="1">ATP-dependent DNA helicase</fullName>
        <ecNumber evidence="1">5.6.2.3</ecNumber>
    </recommendedName>
</protein>
<feature type="non-terminal residue" evidence="3">
    <location>
        <position position="270"/>
    </location>
</feature>
<reference evidence="3 4" key="1">
    <citation type="submission" date="2020-04" db="EMBL/GenBank/DDBJ databases">
        <title>Perkinsus olseni comparative genomics.</title>
        <authorList>
            <person name="Bogema D.R."/>
        </authorList>
    </citation>
    <scope>NUCLEOTIDE SEQUENCE [LARGE SCALE GENOMIC DNA]</scope>
    <source>
        <strain evidence="3">ATCC PRA-205</strain>
    </source>
</reference>
<gene>
    <name evidence="3" type="ORF">FOZ62_015202</name>
</gene>
<dbReference type="PANTHER" id="PTHR47642:SF6">
    <property type="entry name" value="ATP-DEPENDENT DNA HELICASE"/>
    <property type="match status" value="1"/>
</dbReference>
<dbReference type="GO" id="GO:0016787">
    <property type="term" value="F:hydrolase activity"/>
    <property type="evidence" value="ECO:0007669"/>
    <property type="project" value="UniProtKB-KW"/>
</dbReference>
<organism evidence="3 4">
    <name type="scientific">Perkinsus olseni</name>
    <name type="common">Perkinsus atlanticus</name>
    <dbReference type="NCBI Taxonomy" id="32597"/>
    <lineage>
        <taxon>Eukaryota</taxon>
        <taxon>Sar</taxon>
        <taxon>Alveolata</taxon>
        <taxon>Perkinsozoa</taxon>
        <taxon>Perkinsea</taxon>
        <taxon>Perkinsida</taxon>
        <taxon>Perkinsidae</taxon>
        <taxon>Perkinsus</taxon>
    </lineage>
</organism>
<evidence type="ECO:0000313" key="4">
    <source>
        <dbReference type="Proteomes" id="UP000574390"/>
    </source>
</evidence>
<dbReference type="Gene3D" id="3.40.50.300">
    <property type="entry name" value="P-loop containing nucleotide triphosphate hydrolases"/>
    <property type="match status" value="1"/>
</dbReference>
<dbReference type="EMBL" id="JABANM010008988">
    <property type="protein sequence ID" value="KAF4741671.1"/>
    <property type="molecule type" value="Genomic_DNA"/>
</dbReference>
<name>A0A7J6T9Q3_PEROL</name>
<keyword evidence="1" id="KW-0067">ATP-binding</keyword>
<dbReference type="InterPro" id="IPR027417">
    <property type="entry name" value="P-loop_NTPase"/>
</dbReference>
<dbReference type="SUPFAM" id="SSF52540">
    <property type="entry name" value="P-loop containing nucleoside triphosphate hydrolases"/>
    <property type="match status" value="2"/>
</dbReference>
<dbReference type="AlphaFoldDB" id="A0A7J6T9Q3"/>
<comment type="catalytic activity">
    <reaction evidence="1">
        <text>ATP + H2O = ADP + phosphate + H(+)</text>
        <dbReference type="Rhea" id="RHEA:13065"/>
        <dbReference type="ChEBI" id="CHEBI:15377"/>
        <dbReference type="ChEBI" id="CHEBI:15378"/>
        <dbReference type="ChEBI" id="CHEBI:30616"/>
        <dbReference type="ChEBI" id="CHEBI:43474"/>
        <dbReference type="ChEBI" id="CHEBI:456216"/>
        <dbReference type="EC" id="5.6.2.3"/>
    </reaction>
</comment>
<accession>A0A7J6T9Q3</accession>
<proteinExistence type="inferred from homology"/>
<dbReference type="InterPro" id="IPR010285">
    <property type="entry name" value="DNA_helicase_pif1-like_DEAD"/>
</dbReference>
<keyword evidence="1" id="KW-0547">Nucleotide-binding</keyword>
<evidence type="ECO:0000259" key="2">
    <source>
        <dbReference type="Pfam" id="PF05970"/>
    </source>
</evidence>
<feature type="domain" description="DNA helicase Pif1-like DEAD-box helicase" evidence="2">
    <location>
        <begin position="27"/>
        <end position="211"/>
    </location>
</feature>
<feature type="non-terminal residue" evidence="3">
    <location>
        <position position="1"/>
    </location>
</feature>
<evidence type="ECO:0000313" key="3">
    <source>
        <dbReference type="EMBL" id="KAF4741671.1"/>
    </source>
</evidence>
<keyword evidence="1" id="KW-0233">DNA recombination</keyword>
<keyword evidence="1" id="KW-0227">DNA damage</keyword>
<dbReference type="Pfam" id="PF05970">
    <property type="entry name" value="PIF1"/>
    <property type="match status" value="1"/>
</dbReference>
<evidence type="ECO:0000256" key="1">
    <source>
        <dbReference type="RuleBase" id="RU363044"/>
    </source>
</evidence>
<comment type="caution">
    <text evidence="3">The sequence shown here is derived from an EMBL/GenBank/DDBJ whole genome shotgun (WGS) entry which is preliminary data.</text>
</comment>
<dbReference type="GO" id="GO:0006281">
    <property type="term" value="P:DNA repair"/>
    <property type="evidence" value="ECO:0007669"/>
    <property type="project" value="UniProtKB-KW"/>
</dbReference>
<sequence length="270" mass="29699">RTLFEEVRAQAQRIRLAKDGSSDLPAPPFFFVTGGAGVGKSFTVYVLRNMIQRELGLTCGLGCMVTATTGTAAHGINGSTIHSSLHLPLTAGTFQSMEPLSRDKLEEVRQEWLGVEFLVVDEISMAGYYTLVAIHKRSQQIRGSEAMFGGCNVLAVGDLMQLPAVQQAAVYSVIRGSGLTSLGTHLWRDLFSLRELNEVMRQKGDSQFATALNRLRIGAQTPDDMALFRSRVVTEAPTDCLRLFRTNAACESFNNRMMDRIRGTLYEVTA</sequence>
<dbReference type="GO" id="GO:0043139">
    <property type="term" value="F:5'-3' DNA helicase activity"/>
    <property type="evidence" value="ECO:0007669"/>
    <property type="project" value="UniProtKB-EC"/>
</dbReference>
<keyword evidence="1" id="KW-0347">Helicase</keyword>
<dbReference type="GO" id="GO:0000723">
    <property type="term" value="P:telomere maintenance"/>
    <property type="evidence" value="ECO:0007669"/>
    <property type="project" value="InterPro"/>
</dbReference>